<evidence type="ECO:0000256" key="1">
    <source>
        <dbReference type="SAM" id="Phobius"/>
    </source>
</evidence>
<keyword evidence="1" id="KW-0812">Transmembrane</keyword>
<proteinExistence type="predicted"/>
<protein>
    <submittedName>
        <fullName evidence="2">Uncharacterized protein</fullName>
    </submittedName>
</protein>
<keyword evidence="1" id="KW-0472">Membrane</keyword>
<evidence type="ECO:0000313" key="2">
    <source>
        <dbReference type="EMBL" id="OGC92824.1"/>
    </source>
</evidence>
<feature type="transmembrane region" description="Helical" evidence="1">
    <location>
        <begin position="12"/>
        <end position="33"/>
    </location>
</feature>
<dbReference type="Proteomes" id="UP000178176">
    <property type="component" value="Unassembled WGS sequence"/>
</dbReference>
<accession>A0A1F4YG17</accession>
<evidence type="ECO:0000313" key="3">
    <source>
        <dbReference type="Proteomes" id="UP000178176"/>
    </source>
</evidence>
<organism evidence="2 3">
    <name type="scientific">Candidatus Amesbacteria bacterium RIFCSPHIGHO2_01_FULL_48_32b</name>
    <dbReference type="NCBI Taxonomy" id="1797253"/>
    <lineage>
        <taxon>Bacteria</taxon>
        <taxon>Candidatus Amesiibacteriota</taxon>
    </lineage>
</organism>
<reference evidence="2 3" key="1">
    <citation type="journal article" date="2016" name="Nat. Commun.">
        <title>Thousands of microbial genomes shed light on interconnected biogeochemical processes in an aquifer system.</title>
        <authorList>
            <person name="Anantharaman K."/>
            <person name="Brown C.T."/>
            <person name="Hug L.A."/>
            <person name="Sharon I."/>
            <person name="Castelle C.J."/>
            <person name="Probst A.J."/>
            <person name="Thomas B.C."/>
            <person name="Singh A."/>
            <person name="Wilkins M.J."/>
            <person name="Karaoz U."/>
            <person name="Brodie E.L."/>
            <person name="Williams K.H."/>
            <person name="Hubbard S.S."/>
            <person name="Banfield J.F."/>
        </authorList>
    </citation>
    <scope>NUCLEOTIDE SEQUENCE [LARGE SCALE GENOMIC DNA]</scope>
</reference>
<comment type="caution">
    <text evidence="2">The sequence shown here is derived from an EMBL/GenBank/DDBJ whole genome shotgun (WGS) entry which is preliminary data.</text>
</comment>
<dbReference type="EMBL" id="MEXH01000006">
    <property type="protein sequence ID" value="OGC92824.1"/>
    <property type="molecule type" value="Genomic_DNA"/>
</dbReference>
<name>A0A1F4YG17_9BACT</name>
<gene>
    <name evidence="2" type="ORF">A2876_02060</name>
</gene>
<dbReference type="AlphaFoldDB" id="A0A1F4YG17"/>
<sequence length="160" mass="17194">MDSVVLGLKLVSVGWLVMAAVGVAVLGVILWILRARVRDAMTFLVVALLAIPIGIKLIQERTVFSSQASDQIKVVDTRAYRTEQGDVVVYVTLSQPAFAILQYQDEANRTESVLPVGKVQPRTGHTFELSGLKAVSGAMKVVVNGMSVGEVQIGLDEDGQ</sequence>
<keyword evidence="1" id="KW-1133">Transmembrane helix</keyword>